<dbReference type="OrthoDB" id="1092431at2"/>
<accession>A0A1S9PL26</accession>
<proteinExistence type="predicted"/>
<protein>
    <submittedName>
        <fullName evidence="1">Crp/Fnr family transcriptional regulator</fullName>
    </submittedName>
</protein>
<dbReference type="Proteomes" id="UP000189739">
    <property type="component" value="Unassembled WGS sequence"/>
</dbReference>
<dbReference type="AlphaFoldDB" id="A0A1S9PL26"/>
<evidence type="ECO:0000313" key="1">
    <source>
        <dbReference type="EMBL" id="OOQ61629.1"/>
    </source>
</evidence>
<reference evidence="1 2" key="1">
    <citation type="submission" date="2016-07" db="EMBL/GenBank/DDBJ databases">
        <title>Genomic analysis of zinc-resistant bacterium Mucilaginibacter pedocola TBZ30.</title>
        <authorList>
            <person name="Huang J."/>
            <person name="Tang J."/>
        </authorList>
    </citation>
    <scope>NUCLEOTIDE SEQUENCE [LARGE SCALE GENOMIC DNA]</scope>
    <source>
        <strain evidence="1 2">TBZ30</strain>
    </source>
</reference>
<dbReference type="RefSeq" id="WP_078345800.1">
    <property type="nucleotide sequence ID" value="NZ_MBTF01000001.1"/>
</dbReference>
<dbReference type="InterPro" id="IPR014710">
    <property type="entry name" value="RmlC-like_jellyroll"/>
</dbReference>
<keyword evidence="2" id="KW-1185">Reference proteome</keyword>
<dbReference type="InterPro" id="IPR018490">
    <property type="entry name" value="cNMP-bd_dom_sf"/>
</dbReference>
<evidence type="ECO:0000313" key="2">
    <source>
        <dbReference type="Proteomes" id="UP000189739"/>
    </source>
</evidence>
<dbReference type="SUPFAM" id="SSF51206">
    <property type="entry name" value="cAMP-binding domain-like"/>
    <property type="match status" value="1"/>
</dbReference>
<name>A0A1S9PL26_9SPHI</name>
<dbReference type="EMBL" id="MBTF01000001">
    <property type="protein sequence ID" value="OOQ61629.1"/>
    <property type="molecule type" value="Genomic_DNA"/>
</dbReference>
<dbReference type="STRING" id="1792845.BC343_00705"/>
<dbReference type="Gene3D" id="2.60.120.10">
    <property type="entry name" value="Jelly Rolls"/>
    <property type="match status" value="1"/>
</dbReference>
<gene>
    <name evidence="1" type="ORF">BC343_00705</name>
</gene>
<sequence>MNDFDSILNNISRFIQLGQSETDEFISHLKIVRIKRKQQIVQPDFVCKYRTYVVSGALKAYIIDPEDGQEHVIGLAIDDWWISDFSSYINQKPATFFVEAVEDSIIIQLSFENEQKLYDQIPKFERFFRLHAQRTAAGMQKRMLSSISKTAEERFEELSGRYPKFLLKFPQYVIASYLGITTQFLSRIRNNRSKS</sequence>
<comment type="caution">
    <text evidence="1">The sequence shown here is derived from an EMBL/GenBank/DDBJ whole genome shotgun (WGS) entry which is preliminary data.</text>
</comment>
<organism evidence="1 2">
    <name type="scientific">Mucilaginibacter pedocola</name>
    <dbReference type="NCBI Taxonomy" id="1792845"/>
    <lineage>
        <taxon>Bacteria</taxon>
        <taxon>Pseudomonadati</taxon>
        <taxon>Bacteroidota</taxon>
        <taxon>Sphingobacteriia</taxon>
        <taxon>Sphingobacteriales</taxon>
        <taxon>Sphingobacteriaceae</taxon>
        <taxon>Mucilaginibacter</taxon>
    </lineage>
</organism>